<accession>A0A165WFJ2</accession>
<evidence type="ECO:0000313" key="2">
    <source>
        <dbReference type="EMBL" id="KZP07610.1"/>
    </source>
</evidence>
<dbReference type="Proteomes" id="UP000076532">
    <property type="component" value="Unassembled WGS sequence"/>
</dbReference>
<keyword evidence="3" id="KW-1185">Reference proteome</keyword>
<evidence type="ECO:0000256" key="1">
    <source>
        <dbReference type="SAM" id="MobiDB-lite"/>
    </source>
</evidence>
<dbReference type="EMBL" id="KV417745">
    <property type="protein sequence ID" value="KZP07610.1"/>
    <property type="molecule type" value="Genomic_DNA"/>
</dbReference>
<evidence type="ECO:0000313" key="3">
    <source>
        <dbReference type="Proteomes" id="UP000076532"/>
    </source>
</evidence>
<feature type="region of interest" description="Disordered" evidence="1">
    <location>
        <begin position="24"/>
        <end position="49"/>
    </location>
</feature>
<sequence length="65" mass="7717">MERQRRVNPNDIFGPAKTVCMEEAFTTSRSRRNTRHSTGPADWNDTHRLTAEEEREYAIRMDYQS</sequence>
<protein>
    <submittedName>
        <fullName evidence="2">Uncharacterized protein</fullName>
    </submittedName>
</protein>
<gene>
    <name evidence="2" type="ORF">FIBSPDRAFT_280769</name>
</gene>
<organism evidence="2 3">
    <name type="scientific">Athelia psychrophila</name>
    <dbReference type="NCBI Taxonomy" id="1759441"/>
    <lineage>
        <taxon>Eukaryota</taxon>
        <taxon>Fungi</taxon>
        <taxon>Dikarya</taxon>
        <taxon>Basidiomycota</taxon>
        <taxon>Agaricomycotina</taxon>
        <taxon>Agaricomycetes</taxon>
        <taxon>Agaricomycetidae</taxon>
        <taxon>Atheliales</taxon>
        <taxon>Atheliaceae</taxon>
        <taxon>Athelia</taxon>
    </lineage>
</organism>
<name>A0A165WFJ2_9AGAM</name>
<dbReference type="AlphaFoldDB" id="A0A165WFJ2"/>
<reference evidence="2 3" key="1">
    <citation type="journal article" date="2016" name="Mol. Biol. Evol.">
        <title>Comparative Genomics of Early-Diverging Mushroom-Forming Fungi Provides Insights into the Origins of Lignocellulose Decay Capabilities.</title>
        <authorList>
            <person name="Nagy L.G."/>
            <person name="Riley R."/>
            <person name="Tritt A."/>
            <person name="Adam C."/>
            <person name="Daum C."/>
            <person name="Floudas D."/>
            <person name="Sun H."/>
            <person name="Yadav J.S."/>
            <person name="Pangilinan J."/>
            <person name="Larsson K.H."/>
            <person name="Matsuura K."/>
            <person name="Barry K."/>
            <person name="Labutti K."/>
            <person name="Kuo R."/>
            <person name="Ohm R.A."/>
            <person name="Bhattacharya S.S."/>
            <person name="Shirouzu T."/>
            <person name="Yoshinaga Y."/>
            <person name="Martin F.M."/>
            <person name="Grigoriev I.V."/>
            <person name="Hibbett D.S."/>
        </authorList>
    </citation>
    <scope>NUCLEOTIDE SEQUENCE [LARGE SCALE GENOMIC DNA]</scope>
    <source>
        <strain evidence="2 3">CBS 109695</strain>
    </source>
</reference>
<proteinExistence type="predicted"/>